<dbReference type="GO" id="GO:0016117">
    <property type="term" value="P:carotenoid biosynthetic process"/>
    <property type="evidence" value="ECO:0007669"/>
    <property type="project" value="UniProtKB-KW"/>
</dbReference>
<evidence type="ECO:0000256" key="6">
    <source>
        <dbReference type="ARBA" id="ARBA00023136"/>
    </source>
</evidence>
<evidence type="ECO:0000256" key="2">
    <source>
        <dbReference type="ARBA" id="ARBA00004829"/>
    </source>
</evidence>
<evidence type="ECO:0000259" key="9">
    <source>
        <dbReference type="Pfam" id="PF18916"/>
    </source>
</evidence>
<dbReference type="InterPro" id="IPR017825">
    <property type="entry name" value="Lycopene_cyclase_dom"/>
</dbReference>
<feature type="domain" description="Lycopene cyclase" evidence="9">
    <location>
        <begin position="11"/>
        <end position="96"/>
    </location>
</feature>
<evidence type="ECO:0000256" key="7">
    <source>
        <dbReference type="ARBA" id="ARBA00023235"/>
    </source>
</evidence>
<keyword evidence="4" id="KW-0125">Carotenoid biosynthesis</keyword>
<proteinExistence type="predicted"/>
<reference evidence="10" key="1">
    <citation type="submission" date="2020-11" db="EMBL/GenBank/DDBJ databases">
        <title>Connecting structure to function with the recovery of over 1000 high-quality activated sludge metagenome-assembled genomes encoding full-length rRNA genes using long-read sequencing.</title>
        <authorList>
            <person name="Singleton C.M."/>
            <person name="Petriglieri F."/>
            <person name="Kristensen J.M."/>
            <person name="Kirkegaard R.H."/>
            <person name="Michaelsen T.Y."/>
            <person name="Andersen M.H."/>
            <person name="Karst S.M."/>
            <person name="Dueholm M.S."/>
            <person name="Nielsen P.H."/>
            <person name="Albertsen M."/>
        </authorList>
    </citation>
    <scope>NUCLEOTIDE SEQUENCE</scope>
    <source>
        <strain evidence="10">Fred_18-Q3-R57-64_BAT3C.431</strain>
    </source>
</reference>
<evidence type="ECO:0000256" key="1">
    <source>
        <dbReference type="ARBA" id="ARBA00004141"/>
    </source>
</evidence>
<organism evidence="10">
    <name type="scientific">Candidatus Iainarchaeum sp</name>
    <dbReference type="NCBI Taxonomy" id="3101447"/>
    <lineage>
        <taxon>Archaea</taxon>
        <taxon>Candidatus Iainarchaeota</taxon>
        <taxon>Candidatus Iainarchaeia</taxon>
        <taxon>Candidatus Iainarchaeales</taxon>
        <taxon>Candidatus Iainarchaeaceae</taxon>
        <taxon>Candidatus Iainarchaeum</taxon>
    </lineage>
</organism>
<accession>A0A7T9DKD8</accession>
<evidence type="ECO:0000256" key="3">
    <source>
        <dbReference type="ARBA" id="ARBA00022692"/>
    </source>
</evidence>
<feature type="transmembrane region" description="Helical" evidence="8">
    <location>
        <begin position="38"/>
        <end position="59"/>
    </location>
</feature>
<evidence type="ECO:0000256" key="5">
    <source>
        <dbReference type="ARBA" id="ARBA00022989"/>
    </source>
</evidence>
<dbReference type="EMBL" id="CP064981">
    <property type="protein sequence ID" value="QQR92927.1"/>
    <property type="molecule type" value="Genomic_DNA"/>
</dbReference>
<feature type="transmembrane region" description="Helical" evidence="8">
    <location>
        <begin position="79"/>
        <end position="97"/>
    </location>
</feature>
<name>A0A7T9DKD8_9ARCH</name>
<comment type="subcellular location">
    <subcellularLocation>
        <location evidence="1">Membrane</location>
        <topology evidence="1">Multi-pass membrane protein</topology>
    </subcellularLocation>
</comment>
<gene>
    <name evidence="10" type="ORF">IPJ89_01625</name>
</gene>
<sequence>MDWIAFTYSGYLLLALAGTLALQSAFRIRLDWRAASIAIALSGLFFLLWDVWAVAEGHWFFGLESMLGAMIGNQPIEEIAFFIVIPLFGITVWEFFGRESKAKRRLRDD</sequence>
<keyword evidence="7" id="KW-0413">Isomerase</keyword>
<dbReference type="GO" id="GO:0016020">
    <property type="term" value="C:membrane"/>
    <property type="evidence" value="ECO:0007669"/>
    <property type="project" value="UniProtKB-SubCell"/>
</dbReference>
<dbReference type="GO" id="GO:0045436">
    <property type="term" value="F:lycopene beta cyclase activity"/>
    <property type="evidence" value="ECO:0007669"/>
    <property type="project" value="UniProtKB-ARBA"/>
</dbReference>
<evidence type="ECO:0000256" key="8">
    <source>
        <dbReference type="SAM" id="Phobius"/>
    </source>
</evidence>
<dbReference type="AlphaFoldDB" id="A0A7T9DKD8"/>
<evidence type="ECO:0000313" key="10">
    <source>
        <dbReference type="EMBL" id="QQR92927.1"/>
    </source>
</evidence>
<comment type="pathway">
    <text evidence="2">Carotenoid biosynthesis.</text>
</comment>
<feature type="transmembrane region" description="Helical" evidence="8">
    <location>
        <begin position="6"/>
        <end position="26"/>
    </location>
</feature>
<dbReference type="Pfam" id="PF18916">
    <property type="entry name" value="Lycopene_cyc"/>
    <property type="match status" value="1"/>
</dbReference>
<keyword evidence="6 8" id="KW-0472">Membrane</keyword>
<dbReference type="NCBIfam" id="TIGR03462">
    <property type="entry name" value="CarR_dom_SF"/>
    <property type="match status" value="1"/>
</dbReference>
<evidence type="ECO:0000256" key="4">
    <source>
        <dbReference type="ARBA" id="ARBA00022746"/>
    </source>
</evidence>
<keyword evidence="3 8" id="KW-0812">Transmembrane</keyword>
<protein>
    <submittedName>
        <fullName evidence="10">Lycopene cyclase domain-containing protein</fullName>
    </submittedName>
</protein>
<keyword evidence="5 8" id="KW-1133">Transmembrane helix</keyword>
<dbReference type="Proteomes" id="UP000596004">
    <property type="component" value="Chromosome"/>
</dbReference>
<dbReference type="GO" id="GO:0016872">
    <property type="term" value="F:intramolecular lyase activity"/>
    <property type="evidence" value="ECO:0007669"/>
    <property type="project" value="InterPro"/>
</dbReference>